<accession>A0ABS9WYY1</accession>
<name>A0ABS9WYY1_9GAMM</name>
<dbReference type="InterPro" id="IPR036465">
    <property type="entry name" value="vWFA_dom_sf"/>
</dbReference>
<dbReference type="EMBL" id="JAKKSL010000001">
    <property type="protein sequence ID" value="MCI2283141.1"/>
    <property type="molecule type" value="Genomic_DNA"/>
</dbReference>
<keyword evidence="1" id="KW-0732">Signal</keyword>
<dbReference type="RefSeq" id="WP_242284364.1">
    <property type="nucleotide sequence ID" value="NZ_JAKKSL010000001.1"/>
</dbReference>
<feature type="chain" id="PRO_5046662330" description="VWA domain-containing protein" evidence="1">
    <location>
        <begin position="24"/>
        <end position="427"/>
    </location>
</feature>
<gene>
    <name evidence="2" type="ORF">L3081_06705</name>
</gene>
<evidence type="ECO:0000313" key="3">
    <source>
        <dbReference type="Proteomes" id="UP001139646"/>
    </source>
</evidence>
<dbReference type="Proteomes" id="UP001139646">
    <property type="component" value="Unassembled WGS sequence"/>
</dbReference>
<proteinExistence type="predicted"/>
<organism evidence="2 3">
    <name type="scientific">Colwellia maritima</name>
    <dbReference type="NCBI Taxonomy" id="2912588"/>
    <lineage>
        <taxon>Bacteria</taxon>
        <taxon>Pseudomonadati</taxon>
        <taxon>Pseudomonadota</taxon>
        <taxon>Gammaproteobacteria</taxon>
        <taxon>Alteromonadales</taxon>
        <taxon>Colwelliaceae</taxon>
        <taxon>Colwellia</taxon>
    </lineage>
</organism>
<sequence>MNKFITLGLLTISALLSVSLTYAEDIEMYISDSVKDTAKNSKVLIIFDNSGSMSTSHQVKEPFDNNQSYPPEGAAHAYNDNAIYFNKGETDGTNSIPNNPSDGRRFLAAINSCESSKDSLEEKGFYTGHIREYNIKGNSGTWDELPDNNGLNIKVIDCEEDVKTDDNPGSVENISSLPKGYPADNLGTKAAPVYHTTDESELNVSWSGPRVTLYTAKYLRWHHSTTVGDIWETRFETAVRSITNVIESTDGVDFGLEVFNYNDGNKKSNHNGGRIVSGISQMIPANEASLVNMIDDDLTPYTWTPLCESTYEASQYFGGKAVDYGDDAKSSARPKTDSTIVKGGNYEAPFDECTDKAYIILITDGEPTYDTAANTKITALKSKELNGVDGDGNPVYKDITFTGTHENFNNSTYNDADLSTASYLPAF</sequence>
<evidence type="ECO:0000313" key="2">
    <source>
        <dbReference type="EMBL" id="MCI2283141.1"/>
    </source>
</evidence>
<reference evidence="2" key="1">
    <citation type="submission" date="2022-01" db="EMBL/GenBank/DDBJ databases">
        <title>Colwellia maritima, isolated from seawater.</title>
        <authorList>
            <person name="Kristyanto S."/>
            <person name="Jung J."/>
            <person name="Jeon C.O."/>
        </authorList>
    </citation>
    <scope>NUCLEOTIDE SEQUENCE</scope>
    <source>
        <strain evidence="2">MSW7</strain>
    </source>
</reference>
<evidence type="ECO:0008006" key="4">
    <source>
        <dbReference type="Google" id="ProtNLM"/>
    </source>
</evidence>
<keyword evidence="3" id="KW-1185">Reference proteome</keyword>
<dbReference type="Gene3D" id="3.40.50.410">
    <property type="entry name" value="von Willebrand factor, type A domain"/>
    <property type="match status" value="1"/>
</dbReference>
<evidence type="ECO:0000256" key="1">
    <source>
        <dbReference type="SAM" id="SignalP"/>
    </source>
</evidence>
<feature type="signal peptide" evidence="1">
    <location>
        <begin position="1"/>
        <end position="23"/>
    </location>
</feature>
<comment type="caution">
    <text evidence="2">The sequence shown here is derived from an EMBL/GenBank/DDBJ whole genome shotgun (WGS) entry which is preliminary data.</text>
</comment>
<protein>
    <recommendedName>
        <fullName evidence="4">VWA domain-containing protein</fullName>
    </recommendedName>
</protein>